<dbReference type="KEGG" id="brh:RBRH_01928"/>
<reference evidence="1 2" key="1">
    <citation type="journal article" date="2011" name="J. Bacteriol.">
        <title>Complete genome sequence of Burkholderia rhizoxinica, an endosymbiont of Rhizopus microsporus.</title>
        <authorList>
            <person name="Lackner G."/>
            <person name="Moebius N."/>
            <person name="Partida-Martinez L."/>
            <person name="Hertweck C."/>
        </authorList>
    </citation>
    <scope>NUCLEOTIDE SEQUENCE [LARGE SCALE GENOMIC DNA]</scope>
    <source>
        <strain evidence="2">DSM 19002 / CIP 109453 / HKI 454</strain>
        <plasmid evidence="1 2">pBRH01</plasmid>
    </source>
</reference>
<dbReference type="HOGENOM" id="CLU_2714702_0_0_4"/>
<proteinExistence type="predicted"/>
<dbReference type="Proteomes" id="UP000007437">
    <property type="component" value="Plasmid pBRH01"/>
</dbReference>
<organism evidence="1 2">
    <name type="scientific">Mycetohabitans rhizoxinica (strain DSM 19002 / CIP 109453 / HKI 454)</name>
    <name type="common">Paraburkholderia rhizoxinica</name>
    <dbReference type="NCBI Taxonomy" id="882378"/>
    <lineage>
        <taxon>Bacteria</taxon>
        <taxon>Pseudomonadati</taxon>
        <taxon>Pseudomonadota</taxon>
        <taxon>Betaproteobacteria</taxon>
        <taxon>Burkholderiales</taxon>
        <taxon>Burkholderiaceae</taxon>
        <taxon>Mycetohabitans</taxon>
    </lineage>
</organism>
<gene>
    <name evidence="1" type="ordered locus">RBRH_01928</name>
</gene>
<evidence type="ECO:0000313" key="1">
    <source>
        <dbReference type="EMBL" id="CBW76761.1"/>
    </source>
</evidence>
<name>E5AUI7_MYCRK</name>
<geneLocation type="plasmid" evidence="1 2">
    <name>pBRH01</name>
</geneLocation>
<protein>
    <submittedName>
        <fullName evidence="1">Transcriptional regulator, Cro/CI family</fullName>
    </submittedName>
</protein>
<dbReference type="AlphaFoldDB" id="E5AUI7"/>
<sequence length="72" mass="7994">MAQLAQLLDWRLVDLVAEGGTGALDRAMRMHRKLARLSLTQQKALEHLLDEAIVMVTATLAAARRRGRKAES</sequence>
<dbReference type="EMBL" id="FR687360">
    <property type="protein sequence ID" value="CBW76761.1"/>
    <property type="molecule type" value="Genomic_DNA"/>
</dbReference>
<accession>E5AUI7</accession>
<evidence type="ECO:0000313" key="2">
    <source>
        <dbReference type="Proteomes" id="UP000007437"/>
    </source>
</evidence>
<keyword evidence="1" id="KW-0614">Plasmid</keyword>